<gene>
    <name evidence="1" type="ORF">KM029_25255</name>
</gene>
<dbReference type="EMBL" id="CP076130">
    <property type="protein sequence ID" value="QWG10694.1"/>
    <property type="molecule type" value="Genomic_DNA"/>
</dbReference>
<organism evidence="1 2">
    <name type="scientific">Flammeovirga kamogawensis</name>
    <dbReference type="NCBI Taxonomy" id="373891"/>
    <lineage>
        <taxon>Bacteria</taxon>
        <taxon>Pseudomonadati</taxon>
        <taxon>Bacteroidota</taxon>
        <taxon>Cytophagia</taxon>
        <taxon>Cytophagales</taxon>
        <taxon>Flammeovirgaceae</taxon>
        <taxon>Flammeovirga</taxon>
    </lineage>
</organism>
<keyword evidence="2" id="KW-1185">Reference proteome</keyword>
<sequence length="314" mass="36326">MEHEETLMKLPTFHHPKEMEELYMYFNDYGFKKVEQLLELPKETLTEDLKKGIEDSIIRFGYFTELNLDGNGIGIVYHGLQILAEIAPESSQEILIKVFSQSKDYLDFYLDYEIVDLYTVCYKIVGNNLSLAKSYLLSPIITSFAKSAMVKGICAIAVHEPERRQEVLSFIDELLEVYITSTNEAVVDSSLNAMLLDEIKYANLHELAPYIQKLYKANRIDEEFCGSYDEYMKNSECFCINKDNFKVKSLLDTYKAFGPNEPSTSRDDYTFEFDESYRKEFLSTEYDSIRTEPKVGRNDPCSCGSGKKYKKCCM</sequence>
<evidence type="ECO:0000313" key="2">
    <source>
        <dbReference type="Proteomes" id="UP000682802"/>
    </source>
</evidence>
<accession>A0ABX8H4Y3</accession>
<name>A0ABX8H4Y3_9BACT</name>
<dbReference type="Proteomes" id="UP000682802">
    <property type="component" value="Plasmid p1"/>
</dbReference>
<keyword evidence="1" id="KW-0614">Plasmid</keyword>
<dbReference type="Gene3D" id="3.10.450.50">
    <property type="match status" value="1"/>
</dbReference>
<dbReference type="SUPFAM" id="SSF103642">
    <property type="entry name" value="Sec-C motif"/>
    <property type="match status" value="1"/>
</dbReference>
<dbReference type="InterPro" id="IPR010602">
    <property type="entry name" value="DUF1186"/>
</dbReference>
<reference evidence="1 2" key="1">
    <citation type="submission" date="2021-05" db="EMBL/GenBank/DDBJ databases">
        <title>Comparative genomic studies on the polysaccharide-degrading batcterial strains of the Flammeovirga genus.</title>
        <authorList>
            <person name="Zewei F."/>
            <person name="Zheng Z."/>
            <person name="Yu L."/>
            <person name="Ruyue G."/>
            <person name="Yanhong M."/>
            <person name="Yuanyuan C."/>
            <person name="Jingyan G."/>
            <person name="Wenjun H."/>
        </authorList>
    </citation>
    <scope>NUCLEOTIDE SEQUENCE [LARGE SCALE GENOMIC DNA]</scope>
    <source>
        <strain evidence="1 2">YS10</strain>
        <plasmid evidence="1 2">p1</plasmid>
    </source>
</reference>
<protein>
    <submittedName>
        <fullName evidence="1">DUF1186 domain-containing protein</fullName>
    </submittedName>
</protein>
<proteinExistence type="predicted"/>
<dbReference type="Pfam" id="PF02810">
    <property type="entry name" value="SEC-C"/>
    <property type="match status" value="1"/>
</dbReference>
<dbReference type="RefSeq" id="WP_144077184.1">
    <property type="nucleotide sequence ID" value="NZ_CP076130.1"/>
</dbReference>
<dbReference type="InterPro" id="IPR004027">
    <property type="entry name" value="SEC_C_motif"/>
</dbReference>
<evidence type="ECO:0000313" key="1">
    <source>
        <dbReference type="EMBL" id="QWG10694.1"/>
    </source>
</evidence>
<dbReference type="Pfam" id="PF06685">
    <property type="entry name" value="DUF1186"/>
    <property type="match status" value="1"/>
</dbReference>
<geneLocation type="plasmid" evidence="1 2">
    <name>p1</name>
</geneLocation>